<name>A0A124GNB8_PICGL</name>
<evidence type="ECO:0000313" key="2">
    <source>
        <dbReference type="EMBL" id="KUM48337.1"/>
    </source>
</evidence>
<dbReference type="AlphaFoldDB" id="A0A124GNB8"/>
<sequence>MVPLFKNTFLLAKSAGMNNKDDTRLRRLADDHLSWGIHVILMGHVFIGAFTPFHSGFPERKEEF</sequence>
<geneLocation type="mitochondrion" evidence="2"/>
<accession>A0A124GNB8</accession>
<keyword evidence="1" id="KW-1133">Transmembrane helix</keyword>
<proteinExistence type="predicted"/>
<keyword evidence="2" id="KW-0496">Mitochondrion</keyword>
<comment type="caution">
    <text evidence="2">The sequence shown here is derived from an EMBL/GenBank/DDBJ whole genome shotgun (WGS) entry which is preliminary data.</text>
</comment>
<dbReference type="EMBL" id="LKAM01000006">
    <property type="protein sequence ID" value="KUM48337.1"/>
    <property type="molecule type" value="Genomic_DNA"/>
</dbReference>
<keyword evidence="1" id="KW-0812">Transmembrane</keyword>
<protein>
    <submittedName>
        <fullName evidence="2">Uncharacterized protein</fullName>
    </submittedName>
</protein>
<organism evidence="2">
    <name type="scientific">Picea glauca</name>
    <name type="common">White spruce</name>
    <name type="synonym">Pinus glauca</name>
    <dbReference type="NCBI Taxonomy" id="3330"/>
    <lineage>
        <taxon>Eukaryota</taxon>
        <taxon>Viridiplantae</taxon>
        <taxon>Streptophyta</taxon>
        <taxon>Embryophyta</taxon>
        <taxon>Tracheophyta</taxon>
        <taxon>Spermatophyta</taxon>
        <taxon>Pinopsida</taxon>
        <taxon>Pinidae</taxon>
        <taxon>Conifers I</taxon>
        <taxon>Pinales</taxon>
        <taxon>Pinaceae</taxon>
        <taxon>Picea</taxon>
    </lineage>
</organism>
<reference evidence="2" key="1">
    <citation type="journal article" date="2015" name="Genome Biol. Evol.">
        <title>Organellar Genomes of White Spruce (Picea glauca): Assembly and Annotation.</title>
        <authorList>
            <person name="Jackman S.D."/>
            <person name="Warren R.L."/>
            <person name="Gibb E.A."/>
            <person name="Vandervalk B.P."/>
            <person name="Mohamadi H."/>
            <person name="Chu J."/>
            <person name="Raymond A."/>
            <person name="Pleasance S."/>
            <person name="Coope R."/>
            <person name="Wildung M.R."/>
            <person name="Ritland C.E."/>
            <person name="Bousquet J."/>
            <person name="Jones S.J."/>
            <person name="Bohlmann J."/>
            <person name="Birol I."/>
        </authorList>
    </citation>
    <scope>NUCLEOTIDE SEQUENCE [LARGE SCALE GENOMIC DNA]</scope>
    <source>
        <tissue evidence="2">Flushing bud</tissue>
    </source>
</reference>
<gene>
    <name evidence="2" type="ORF">ABT39_MTgene5337</name>
</gene>
<feature type="transmembrane region" description="Helical" evidence="1">
    <location>
        <begin position="35"/>
        <end position="53"/>
    </location>
</feature>
<keyword evidence="1" id="KW-0472">Membrane</keyword>
<evidence type="ECO:0000256" key="1">
    <source>
        <dbReference type="SAM" id="Phobius"/>
    </source>
</evidence>